<dbReference type="Proteomes" id="UP000286038">
    <property type="component" value="Unassembled WGS sequence"/>
</dbReference>
<feature type="domain" description="Arm DNA-binding" evidence="1">
    <location>
        <begin position="10"/>
        <end position="76"/>
    </location>
</feature>
<sequence>MEFTHFLKHYRRISICGVKAPFYTKLKIKPQYWDQETKRGKGRSKEIPRINLALSKLETEITEAYEKIRERRKKVDPFYLRDYLQGGKSTQSSPLNSQ</sequence>
<protein>
    <recommendedName>
        <fullName evidence="1">Arm DNA-binding domain-containing protein</fullName>
    </recommendedName>
</protein>
<dbReference type="EMBL" id="QRPV01000072">
    <property type="protein sequence ID" value="RHM36976.1"/>
    <property type="molecule type" value="Genomic_DNA"/>
</dbReference>
<dbReference type="AlphaFoldDB" id="A0A415Q7Z4"/>
<gene>
    <name evidence="2" type="ORF">DWZ68_18590</name>
</gene>
<evidence type="ECO:0000313" key="2">
    <source>
        <dbReference type="EMBL" id="RHM36976.1"/>
    </source>
</evidence>
<dbReference type="InterPro" id="IPR035386">
    <property type="entry name" value="Arm-DNA-bind_5"/>
</dbReference>
<evidence type="ECO:0000259" key="1">
    <source>
        <dbReference type="Pfam" id="PF17293"/>
    </source>
</evidence>
<accession>A0A415Q7Z4</accession>
<reference evidence="2 3" key="1">
    <citation type="submission" date="2018-08" db="EMBL/GenBank/DDBJ databases">
        <title>A genome reference for cultivated species of the human gut microbiota.</title>
        <authorList>
            <person name="Zou Y."/>
            <person name="Xue W."/>
            <person name="Luo G."/>
        </authorList>
    </citation>
    <scope>NUCLEOTIDE SEQUENCE [LARGE SCALE GENOMIC DNA]</scope>
    <source>
        <strain evidence="2 3">AF34-33</strain>
    </source>
</reference>
<proteinExistence type="predicted"/>
<comment type="caution">
    <text evidence="2">The sequence shown here is derived from an EMBL/GenBank/DDBJ whole genome shotgun (WGS) entry which is preliminary data.</text>
</comment>
<name>A0A415Q7Z4_9BACT</name>
<evidence type="ECO:0000313" key="3">
    <source>
        <dbReference type="Proteomes" id="UP000286038"/>
    </source>
</evidence>
<dbReference type="Pfam" id="PF17293">
    <property type="entry name" value="Arm-DNA-bind_5"/>
    <property type="match status" value="1"/>
</dbReference>
<organism evidence="2 3">
    <name type="scientific">Butyricimonas virosa</name>
    <dbReference type="NCBI Taxonomy" id="544645"/>
    <lineage>
        <taxon>Bacteria</taxon>
        <taxon>Pseudomonadati</taxon>
        <taxon>Bacteroidota</taxon>
        <taxon>Bacteroidia</taxon>
        <taxon>Bacteroidales</taxon>
        <taxon>Odoribacteraceae</taxon>
        <taxon>Butyricimonas</taxon>
    </lineage>
</organism>